<evidence type="ECO:0000313" key="3">
    <source>
        <dbReference type="Proteomes" id="UP001497453"/>
    </source>
</evidence>
<evidence type="ECO:0000256" key="1">
    <source>
        <dbReference type="SAM" id="Coils"/>
    </source>
</evidence>
<dbReference type="EMBL" id="OZ037945">
    <property type="protein sequence ID" value="CAL1701783.1"/>
    <property type="molecule type" value="Genomic_DNA"/>
</dbReference>
<keyword evidence="3" id="KW-1185">Reference proteome</keyword>
<evidence type="ECO:0000313" key="2">
    <source>
        <dbReference type="EMBL" id="CAL1701783.1"/>
    </source>
</evidence>
<protein>
    <submittedName>
        <fullName evidence="2">Uncharacterized protein</fullName>
    </submittedName>
</protein>
<keyword evidence="1" id="KW-0175">Coiled coil</keyword>
<gene>
    <name evidence="2" type="ORF">GFSPODELE1_LOCUS3750</name>
</gene>
<accession>A0ABP1D497</accession>
<proteinExistence type="predicted"/>
<name>A0ABP1D497_9APHY</name>
<reference evidence="3" key="1">
    <citation type="submission" date="2024-04" db="EMBL/GenBank/DDBJ databases">
        <authorList>
            <person name="Shaw F."/>
            <person name="Minotto A."/>
        </authorList>
    </citation>
    <scope>NUCLEOTIDE SEQUENCE [LARGE SCALE GENOMIC DNA]</scope>
</reference>
<feature type="coiled-coil region" evidence="1">
    <location>
        <begin position="45"/>
        <end position="83"/>
    </location>
</feature>
<organism evidence="2 3">
    <name type="scientific">Somion occarium</name>
    <dbReference type="NCBI Taxonomy" id="3059160"/>
    <lineage>
        <taxon>Eukaryota</taxon>
        <taxon>Fungi</taxon>
        <taxon>Dikarya</taxon>
        <taxon>Basidiomycota</taxon>
        <taxon>Agaricomycotina</taxon>
        <taxon>Agaricomycetes</taxon>
        <taxon>Polyporales</taxon>
        <taxon>Cerrenaceae</taxon>
        <taxon>Somion</taxon>
    </lineage>
</organism>
<sequence length="118" mass="13532">MLSSHPLHPSPYTLRLNLIMLSQAEKEETHAAVVKELEQVAHNWIRIAREELQIAKVKAEALLQAATAERDRLQKENVRLRLERSILIAALERGQNGVDFQELLDFTKNVKVTIESRL</sequence>
<dbReference type="Proteomes" id="UP001497453">
    <property type="component" value="Chromosome 2"/>
</dbReference>